<evidence type="ECO:0000256" key="1">
    <source>
        <dbReference type="SAM" id="MobiDB-lite"/>
    </source>
</evidence>
<dbReference type="AlphaFoldDB" id="A0A9P7GW50"/>
<name>A0A9P7GW50_9HYPO</name>
<dbReference type="EMBL" id="JAGPUO010000015">
    <property type="protein sequence ID" value="KAG5657954.1"/>
    <property type="molecule type" value="Genomic_DNA"/>
</dbReference>
<feature type="chain" id="PRO_5040390719" description="DUF7908 domain-containing protein" evidence="2">
    <location>
        <begin position="19"/>
        <end position="817"/>
    </location>
</feature>
<feature type="compositionally biased region" description="Polar residues" evidence="1">
    <location>
        <begin position="445"/>
        <end position="464"/>
    </location>
</feature>
<gene>
    <name evidence="4" type="ORF">KAF25_006905</name>
</gene>
<evidence type="ECO:0000313" key="4">
    <source>
        <dbReference type="EMBL" id="KAG5657954.1"/>
    </source>
</evidence>
<comment type="caution">
    <text evidence="4">The sequence shown here is derived from an EMBL/GenBank/DDBJ whole genome shotgun (WGS) entry which is preliminary data.</text>
</comment>
<feature type="region of interest" description="Disordered" evidence="1">
    <location>
        <begin position="248"/>
        <end position="291"/>
    </location>
</feature>
<dbReference type="Pfam" id="PF25485">
    <property type="entry name" value="DUF7908"/>
    <property type="match status" value="1"/>
</dbReference>
<feature type="domain" description="DUF7908" evidence="3">
    <location>
        <begin position="135"/>
        <end position="253"/>
    </location>
</feature>
<organism evidence="4 5">
    <name type="scientific">Fusarium avenaceum</name>
    <dbReference type="NCBI Taxonomy" id="40199"/>
    <lineage>
        <taxon>Eukaryota</taxon>
        <taxon>Fungi</taxon>
        <taxon>Dikarya</taxon>
        <taxon>Ascomycota</taxon>
        <taxon>Pezizomycotina</taxon>
        <taxon>Sordariomycetes</taxon>
        <taxon>Hypocreomycetidae</taxon>
        <taxon>Hypocreales</taxon>
        <taxon>Nectriaceae</taxon>
        <taxon>Fusarium</taxon>
        <taxon>Fusarium tricinctum species complex</taxon>
    </lineage>
</organism>
<protein>
    <recommendedName>
        <fullName evidence="3">DUF7908 domain-containing protein</fullName>
    </recommendedName>
</protein>
<feature type="compositionally biased region" description="Low complexity" evidence="1">
    <location>
        <begin position="411"/>
        <end position="439"/>
    </location>
</feature>
<feature type="signal peptide" evidence="2">
    <location>
        <begin position="1"/>
        <end position="18"/>
    </location>
</feature>
<evidence type="ECO:0000313" key="5">
    <source>
        <dbReference type="Proteomes" id="UP000782241"/>
    </source>
</evidence>
<proteinExistence type="predicted"/>
<feature type="compositionally biased region" description="Polar residues" evidence="1">
    <location>
        <begin position="305"/>
        <end position="327"/>
    </location>
</feature>
<dbReference type="InterPro" id="IPR057230">
    <property type="entry name" value="DUF7908"/>
</dbReference>
<reference evidence="4" key="1">
    <citation type="submission" date="2021-04" db="EMBL/GenBank/DDBJ databases">
        <title>Draft genome of Fusarium avenaceum strain F156N33, isolated from an atmospheric sample in Virginia.</title>
        <authorList>
            <person name="Yang S."/>
            <person name="Vinatzer B.A."/>
            <person name="Coleman J."/>
        </authorList>
    </citation>
    <scope>NUCLEOTIDE SEQUENCE</scope>
    <source>
        <strain evidence="4">F156N33</strain>
    </source>
</reference>
<sequence>MRWQLFLAIASTAKSAAALEQIGEPEFVDGAWCYTYLSTYLAPVQAETADPVFPTAPNFPTTRGILPPYFTNRSTAVPPSTALEATVSLEPVQIPTSGIATEPESFLPPSIATSIQASAASTTSPTAQVSGQAVIFLIEPRAGNEKRDLTERDLGGFVSGDAGNAKICTFANTFSLAGGELLDGGTPIYYSSGDTFKRLSSEGIPSGSAITTGFTTSDGILAFVNQDLPNNQADFSERCQNGRIVGLDSSSTVDSQPSQSTQAVNPSTTTSELEISSSSSQKMFPTDSVGSSAFTNLPESISTSSVAIESTQSMDGAETTTASSGDLSPTFPSFSSSSITTEYSTSLVSPTTTSIRSQSPSSSLSSNSMMTQPFGSSFSSITPFTDFSLSSDAQTSSISTSTSISTESISSFSSIDSASSSETTESVTSSSPETTESTTAFILPTTISAETETTPGEAMSTSDESTIISADLTSTTADITTTTTTDITTTTAESTTTTGCNSVDPLTTVALANPTPVFDDALDHDDDFTAIVLPFAVGGSTTVYVSTNGVVSVGAGTDEFNNDALPSENLPAIAFAPYWDDLYLSRSRGHTIVYEVFNGQFGNEVTFEFLIGRFIDNGLFHFEVSFLESQPNAVRFQYYTTPEKGSSATVGIQNRNTGKFILVEYNEANSIADGAAVIMSSDSGAQIDSSTTQAPNMSEYTTVSDGVVVTDNGIPPPEDWTNNYEEIGGDMMWGQDGQIENELRGRSIDGDVRPHFGMAPYTGEALYLFEIGSGQFFFFNAIDGSMLQIKNQDDLQSIVTILDDENQGIAALDIEEV</sequence>
<evidence type="ECO:0000259" key="3">
    <source>
        <dbReference type="Pfam" id="PF25485"/>
    </source>
</evidence>
<keyword evidence="2" id="KW-0732">Signal</keyword>
<accession>A0A9P7GW50</accession>
<feature type="compositionally biased region" description="Low complexity" evidence="1">
    <location>
        <begin position="328"/>
        <end position="368"/>
    </location>
</feature>
<keyword evidence="5" id="KW-1185">Reference proteome</keyword>
<evidence type="ECO:0000256" key="2">
    <source>
        <dbReference type="SAM" id="SignalP"/>
    </source>
</evidence>
<feature type="compositionally biased region" description="Low complexity" evidence="1">
    <location>
        <begin position="248"/>
        <end position="280"/>
    </location>
</feature>
<dbReference type="Proteomes" id="UP000782241">
    <property type="component" value="Unassembled WGS sequence"/>
</dbReference>
<feature type="region of interest" description="Disordered" evidence="1">
    <location>
        <begin position="305"/>
        <end position="368"/>
    </location>
</feature>
<feature type="region of interest" description="Disordered" evidence="1">
    <location>
        <begin position="411"/>
        <end position="464"/>
    </location>
</feature>